<reference evidence="5" key="1">
    <citation type="submission" date="2023-03" db="EMBL/GenBank/DDBJ databases">
        <title>Massive genome expansion in bonnet fungi (Mycena s.s.) driven by repeated elements and novel gene families across ecological guilds.</title>
        <authorList>
            <consortium name="Lawrence Berkeley National Laboratory"/>
            <person name="Harder C.B."/>
            <person name="Miyauchi S."/>
            <person name="Viragh M."/>
            <person name="Kuo A."/>
            <person name="Thoen E."/>
            <person name="Andreopoulos B."/>
            <person name="Lu D."/>
            <person name="Skrede I."/>
            <person name="Drula E."/>
            <person name="Henrissat B."/>
            <person name="Morin E."/>
            <person name="Kohler A."/>
            <person name="Barry K."/>
            <person name="LaButti K."/>
            <person name="Morin E."/>
            <person name="Salamov A."/>
            <person name="Lipzen A."/>
            <person name="Mereny Z."/>
            <person name="Hegedus B."/>
            <person name="Baldrian P."/>
            <person name="Stursova M."/>
            <person name="Weitz H."/>
            <person name="Taylor A."/>
            <person name="Grigoriev I.V."/>
            <person name="Nagy L.G."/>
            <person name="Martin F."/>
            <person name="Kauserud H."/>
        </authorList>
    </citation>
    <scope>NUCLEOTIDE SEQUENCE</scope>
    <source>
        <strain evidence="5">CBHHK188m</strain>
    </source>
</reference>
<keyword evidence="1" id="KW-0328">Glycosyltransferase</keyword>
<organism evidence="5 6">
    <name type="scientific">Mycena maculata</name>
    <dbReference type="NCBI Taxonomy" id="230809"/>
    <lineage>
        <taxon>Eukaryota</taxon>
        <taxon>Fungi</taxon>
        <taxon>Dikarya</taxon>
        <taxon>Basidiomycota</taxon>
        <taxon>Agaricomycotina</taxon>
        <taxon>Agaricomycetes</taxon>
        <taxon>Agaricomycetidae</taxon>
        <taxon>Agaricales</taxon>
        <taxon>Marasmiineae</taxon>
        <taxon>Mycenaceae</taxon>
        <taxon>Mycena</taxon>
    </lineage>
</organism>
<dbReference type="Pfam" id="PF13439">
    <property type="entry name" value="Glyco_transf_4"/>
    <property type="match status" value="1"/>
</dbReference>
<evidence type="ECO:0000313" key="6">
    <source>
        <dbReference type="Proteomes" id="UP001215280"/>
    </source>
</evidence>
<keyword evidence="6" id="KW-1185">Reference proteome</keyword>
<dbReference type="InterPro" id="IPR050194">
    <property type="entry name" value="Glycosyltransferase_grp1"/>
</dbReference>
<dbReference type="EMBL" id="JARJLG010000246">
    <property type="protein sequence ID" value="KAJ7723496.1"/>
    <property type="molecule type" value="Genomic_DNA"/>
</dbReference>
<keyword evidence="2" id="KW-0812">Transmembrane</keyword>
<protein>
    <submittedName>
        <fullName evidence="5">Glycosyl transferase group 1</fullName>
    </submittedName>
</protein>
<proteinExistence type="predicted"/>
<dbReference type="InterPro" id="IPR028098">
    <property type="entry name" value="Glyco_trans_4-like_N"/>
</dbReference>
<evidence type="ECO:0000259" key="3">
    <source>
        <dbReference type="Pfam" id="PF00534"/>
    </source>
</evidence>
<dbReference type="Gene3D" id="3.40.50.2000">
    <property type="entry name" value="Glycogen Phosphorylase B"/>
    <property type="match status" value="2"/>
</dbReference>
<feature type="transmembrane region" description="Helical" evidence="2">
    <location>
        <begin position="436"/>
        <end position="455"/>
    </location>
</feature>
<name>A0AAD7MM38_9AGAR</name>
<dbReference type="GO" id="GO:0016757">
    <property type="term" value="F:glycosyltransferase activity"/>
    <property type="evidence" value="ECO:0007669"/>
    <property type="project" value="UniProtKB-KW"/>
</dbReference>
<dbReference type="PANTHER" id="PTHR45947:SF3">
    <property type="entry name" value="SULFOQUINOVOSYL TRANSFERASE SQD2"/>
    <property type="match status" value="1"/>
</dbReference>
<feature type="domain" description="Glycosyltransferase subfamily 4-like N-terminal" evidence="4">
    <location>
        <begin position="20"/>
        <end position="185"/>
    </location>
</feature>
<gene>
    <name evidence="5" type="ORF">DFH07DRAFT_855753</name>
</gene>
<accession>A0AAD7MM38</accession>
<evidence type="ECO:0000259" key="4">
    <source>
        <dbReference type="Pfam" id="PF13439"/>
    </source>
</evidence>
<keyword evidence="2" id="KW-1133">Transmembrane helix</keyword>
<feature type="domain" description="Glycosyl transferase family 1" evidence="3">
    <location>
        <begin position="196"/>
        <end position="332"/>
    </location>
</feature>
<sequence>MGSLDALKVAIITENFLPKVDGVTVTLAQLLEHLSARGVKAILLGPVSGMNEYAGCRIFGAFGFPLPAYPGLKINFIPPSFIRELQEFDPDVIHLIDPIWLGVQALTAIKILFPNIPLVTSQDTNLPTYATVFGFPYFRNRIWKISSYVHSFGQFTLVPSPSTASLLKAKGFVNIRICDRGVNPEWFSPALRNHALRRRWGLNSDDIAILSAGRVSPEKNLQLLIESSSLLSKDIRDHVVIVFVGDGPLTPRLRELCTTRDIRALFLGQLTGEALWKTFASADIMSSPSFTETFGQVTLEAMASGLPVAGLYAEGTVDLVTHLGTGLLLDVHAGDKTHPWKPYWPLDVNAQIATYDSCADLMRPSSTSFQVIARQYASLLELLISDHALRAEMGAAGLLVAQEYPWERCTDRILSTYMDALRTRTRAPHVASNSGLLRFFIHALIVGLSIFVAALSHLSYMIPTLTDLAC</sequence>
<comment type="caution">
    <text evidence="5">The sequence shown here is derived from an EMBL/GenBank/DDBJ whole genome shotgun (WGS) entry which is preliminary data.</text>
</comment>
<evidence type="ECO:0000256" key="2">
    <source>
        <dbReference type="SAM" id="Phobius"/>
    </source>
</evidence>
<dbReference type="Pfam" id="PF00534">
    <property type="entry name" value="Glycos_transf_1"/>
    <property type="match status" value="1"/>
</dbReference>
<dbReference type="PANTHER" id="PTHR45947">
    <property type="entry name" value="SULFOQUINOVOSYL TRANSFERASE SQD2"/>
    <property type="match status" value="1"/>
</dbReference>
<evidence type="ECO:0000313" key="5">
    <source>
        <dbReference type="EMBL" id="KAJ7723496.1"/>
    </source>
</evidence>
<dbReference type="Proteomes" id="UP001215280">
    <property type="component" value="Unassembled WGS sequence"/>
</dbReference>
<dbReference type="AlphaFoldDB" id="A0AAD7MM38"/>
<dbReference type="SUPFAM" id="SSF53756">
    <property type="entry name" value="UDP-Glycosyltransferase/glycogen phosphorylase"/>
    <property type="match status" value="1"/>
</dbReference>
<keyword evidence="5" id="KW-0808">Transferase</keyword>
<dbReference type="InterPro" id="IPR001296">
    <property type="entry name" value="Glyco_trans_1"/>
</dbReference>
<keyword evidence="2" id="KW-0472">Membrane</keyword>
<evidence type="ECO:0000256" key="1">
    <source>
        <dbReference type="ARBA" id="ARBA00022676"/>
    </source>
</evidence>